<feature type="active site" description="Proton donor" evidence="6">
    <location>
        <position position="113"/>
    </location>
</feature>
<comment type="subcellular location">
    <subcellularLocation>
        <location evidence="7">Secreted</location>
        <location evidence="7">Cell wall</location>
    </subcellularLocation>
    <subcellularLocation>
        <location evidence="7">Secreted</location>
        <location evidence="7">Extracellular space</location>
        <location evidence="7">Apoplast</location>
    </subcellularLocation>
</comment>
<name>A0A328D2C5_9ASTE</name>
<dbReference type="CDD" id="cd02176">
    <property type="entry name" value="GH16_XET"/>
    <property type="match status" value="1"/>
</dbReference>
<dbReference type="InterPro" id="IPR044791">
    <property type="entry name" value="Beta-glucanase/XTH"/>
</dbReference>
<dbReference type="GO" id="GO:0004553">
    <property type="term" value="F:hydrolase activity, hydrolyzing O-glycosyl compounds"/>
    <property type="evidence" value="ECO:0007669"/>
    <property type="project" value="InterPro"/>
</dbReference>
<proteinExistence type="inferred from homology"/>
<evidence type="ECO:0000256" key="7">
    <source>
        <dbReference type="RuleBase" id="RU361120"/>
    </source>
</evidence>
<dbReference type="AlphaFoldDB" id="A0A328D2C5"/>
<dbReference type="PANTHER" id="PTHR31062">
    <property type="entry name" value="XYLOGLUCAN ENDOTRANSGLUCOSYLASE/HYDROLASE PROTEIN 8-RELATED"/>
    <property type="match status" value="1"/>
</dbReference>
<dbReference type="PRINTS" id="PR00737">
    <property type="entry name" value="GLHYDRLASE16"/>
</dbReference>
<dbReference type="Gene3D" id="2.60.120.200">
    <property type="match status" value="1"/>
</dbReference>
<comment type="function">
    <text evidence="7">Catalyzes xyloglucan endohydrolysis (XEH) and/or endotransglycosylation (XET). Cleaves and religates xyloglucan polymers, an essential constituent of the primary cell wall, and thereby participates in cell wall construction of growing tissues.</text>
</comment>
<dbReference type="GO" id="GO:0010411">
    <property type="term" value="P:xyloglucan metabolic process"/>
    <property type="evidence" value="ECO:0007669"/>
    <property type="project" value="InterPro"/>
</dbReference>
<dbReference type="EC" id="2.4.1.207" evidence="7"/>
<evidence type="ECO:0000259" key="8">
    <source>
        <dbReference type="PROSITE" id="PS51762"/>
    </source>
</evidence>
<reference evidence="9 10" key="1">
    <citation type="submission" date="2018-06" db="EMBL/GenBank/DDBJ databases">
        <title>The Genome of Cuscuta australis (Dodder) Provides Insight into the Evolution of Plant Parasitism.</title>
        <authorList>
            <person name="Liu H."/>
        </authorList>
    </citation>
    <scope>NUCLEOTIDE SEQUENCE [LARGE SCALE GENOMIC DNA]</scope>
    <source>
        <strain evidence="10">cv. Yunnan</strain>
        <tissue evidence="9">Vines</tissue>
    </source>
</reference>
<dbReference type="InterPro" id="IPR008264">
    <property type="entry name" value="Beta_glucanase"/>
</dbReference>
<keyword evidence="7" id="KW-0964">Secreted</keyword>
<gene>
    <name evidence="9" type="ORF">DM860_003159</name>
</gene>
<keyword evidence="10" id="KW-1185">Reference proteome</keyword>
<dbReference type="GO" id="GO:0071555">
    <property type="term" value="P:cell wall organization"/>
    <property type="evidence" value="ECO:0007669"/>
    <property type="project" value="UniProtKB-KW"/>
</dbReference>
<organism evidence="9 10">
    <name type="scientific">Cuscuta australis</name>
    <dbReference type="NCBI Taxonomy" id="267555"/>
    <lineage>
        <taxon>Eukaryota</taxon>
        <taxon>Viridiplantae</taxon>
        <taxon>Streptophyta</taxon>
        <taxon>Embryophyta</taxon>
        <taxon>Tracheophyta</taxon>
        <taxon>Spermatophyta</taxon>
        <taxon>Magnoliopsida</taxon>
        <taxon>eudicotyledons</taxon>
        <taxon>Gunneridae</taxon>
        <taxon>Pentapetalae</taxon>
        <taxon>asterids</taxon>
        <taxon>lamiids</taxon>
        <taxon>Solanales</taxon>
        <taxon>Convolvulaceae</taxon>
        <taxon>Cuscuteae</taxon>
        <taxon>Cuscuta</taxon>
        <taxon>Cuscuta subgen. Grammica</taxon>
        <taxon>Cuscuta sect. Cleistogrammica</taxon>
    </lineage>
</organism>
<dbReference type="GO" id="GO:0016762">
    <property type="term" value="F:xyloglucan:xyloglucosyl transferase activity"/>
    <property type="evidence" value="ECO:0007669"/>
    <property type="project" value="UniProtKB-EC"/>
</dbReference>
<keyword evidence="7" id="KW-0961">Cell wall biogenesis/degradation</keyword>
<protein>
    <recommendedName>
        <fullName evidence="7">Xyloglucan endotransglucosylase/hydrolase</fullName>
        <ecNumber evidence="7">2.4.1.207</ecNumber>
    </recommendedName>
</protein>
<dbReference type="GO" id="GO:0042546">
    <property type="term" value="P:cell wall biogenesis"/>
    <property type="evidence" value="ECO:0007669"/>
    <property type="project" value="InterPro"/>
</dbReference>
<dbReference type="InterPro" id="IPR016455">
    <property type="entry name" value="XTH"/>
</dbReference>
<dbReference type="InterPro" id="IPR000757">
    <property type="entry name" value="Beta-glucanase-like"/>
</dbReference>
<keyword evidence="7" id="KW-0134">Cell wall</keyword>
<dbReference type="PIRSF" id="PIRSF005604">
    <property type="entry name" value="XET"/>
    <property type="match status" value="1"/>
</dbReference>
<dbReference type="InterPro" id="IPR010713">
    <property type="entry name" value="XET_C"/>
</dbReference>
<dbReference type="InterPro" id="IPR013320">
    <property type="entry name" value="ConA-like_dom_sf"/>
</dbReference>
<evidence type="ECO:0000256" key="4">
    <source>
        <dbReference type="ARBA" id="ARBA00023295"/>
    </source>
</evidence>
<dbReference type="Pfam" id="PF06955">
    <property type="entry name" value="XET_C"/>
    <property type="match status" value="1"/>
</dbReference>
<evidence type="ECO:0000256" key="2">
    <source>
        <dbReference type="ARBA" id="ARBA00022801"/>
    </source>
</evidence>
<keyword evidence="3" id="KW-1015">Disulfide bond</keyword>
<feature type="chain" id="PRO_5016193372" description="Xyloglucan endotransglucosylase/hydrolase" evidence="7">
    <location>
        <begin position="28"/>
        <end position="298"/>
    </location>
</feature>
<dbReference type="SUPFAM" id="SSF49899">
    <property type="entry name" value="Concanavalin A-like lectins/glucanases"/>
    <property type="match status" value="1"/>
</dbReference>
<dbReference type="PROSITE" id="PS51762">
    <property type="entry name" value="GH16_2"/>
    <property type="match status" value="1"/>
</dbReference>
<feature type="signal peptide" evidence="7">
    <location>
        <begin position="1"/>
        <end position="27"/>
    </location>
</feature>
<sequence length="298" mass="34387">MKSMISNKLIIAIFFFISLLLFNNLSAISTGDFNEDFSVTWSPDHVNTSADGRSRSMKLDRDSGSAMSSNNKFLFGAFDMKIKLIPGNSAGTVVAYYLTSDPNGVNHDELDFEFLGNKEGKPYVLQTNVYANGTGNREQRVGLWFDPTKDFHTYSIFWNFYQIVFMVDWVPIRTYRNHEDQKVAYPGWKPMWLTASIWDGSSWATDGGRAKVDWSKAPYVASFRDYKMDACPWNGTNEKDCRAITPSQWWNNGTANTLTWYQRRLYRWVKKTQITYDYCMDAKRFNNSLPPECSLPAY</sequence>
<feature type="active site" description="Nucleophile" evidence="6">
    <location>
        <position position="109"/>
    </location>
</feature>
<feature type="domain" description="GH16" evidence="8">
    <location>
        <begin position="27"/>
        <end position="223"/>
    </location>
</feature>
<evidence type="ECO:0000313" key="9">
    <source>
        <dbReference type="EMBL" id="RAL39626.1"/>
    </source>
</evidence>
<dbReference type="EMBL" id="NQVE01000200">
    <property type="protein sequence ID" value="RAL39626.1"/>
    <property type="molecule type" value="Genomic_DNA"/>
</dbReference>
<comment type="caution">
    <text evidence="9">The sequence shown here is derived from an EMBL/GenBank/DDBJ whole genome shotgun (WGS) entry which is preliminary data.</text>
</comment>
<keyword evidence="7" id="KW-0732">Signal</keyword>
<dbReference type="GO" id="GO:0048046">
    <property type="term" value="C:apoplast"/>
    <property type="evidence" value="ECO:0007669"/>
    <property type="project" value="UniProtKB-SubCell"/>
</dbReference>
<comment type="PTM">
    <text evidence="7">Contains at least one intrachain disulfide bond essential for its enzymatic activity.</text>
</comment>
<dbReference type="FunFam" id="2.60.120.200:FF:000025">
    <property type="entry name" value="Xyloglucan endotransglucosylase/hydrolase"/>
    <property type="match status" value="1"/>
</dbReference>
<comment type="similarity">
    <text evidence="5">Belongs to the glycosyl hydrolase 16 family. XTH group 1 subfamily.</text>
</comment>
<keyword evidence="7" id="KW-0052">Apoplast</keyword>
<dbReference type="Pfam" id="PF00722">
    <property type="entry name" value="Glyco_hydro_16"/>
    <property type="match status" value="1"/>
</dbReference>
<evidence type="ECO:0000256" key="6">
    <source>
        <dbReference type="PIRSR" id="PIRSR005604-1"/>
    </source>
</evidence>
<dbReference type="Proteomes" id="UP000249390">
    <property type="component" value="Unassembled WGS sequence"/>
</dbReference>
<keyword evidence="4 7" id="KW-0326">Glycosidase</keyword>
<keyword evidence="1 7" id="KW-0808">Transferase</keyword>
<accession>A0A328D2C5</accession>
<evidence type="ECO:0000256" key="5">
    <source>
        <dbReference type="ARBA" id="ARBA00038488"/>
    </source>
</evidence>
<keyword evidence="2 7" id="KW-0378">Hydrolase</keyword>
<evidence type="ECO:0000313" key="10">
    <source>
        <dbReference type="Proteomes" id="UP000249390"/>
    </source>
</evidence>
<evidence type="ECO:0000256" key="1">
    <source>
        <dbReference type="ARBA" id="ARBA00022679"/>
    </source>
</evidence>
<evidence type="ECO:0000256" key="3">
    <source>
        <dbReference type="ARBA" id="ARBA00023157"/>
    </source>
</evidence>